<evidence type="ECO:0000313" key="1">
    <source>
        <dbReference type="EMBL" id="MCE3216100.1"/>
    </source>
</evidence>
<feature type="non-terminal residue" evidence="1">
    <location>
        <position position="68"/>
    </location>
</feature>
<keyword evidence="2" id="KW-1185">Reference proteome</keyword>
<comment type="caution">
    <text evidence="1">The sequence shown here is derived from an EMBL/GenBank/DDBJ whole genome shotgun (WGS) entry which is preliminary data.</text>
</comment>
<evidence type="ECO:0000313" key="2">
    <source>
        <dbReference type="Proteomes" id="UP000823775"/>
    </source>
</evidence>
<dbReference type="Proteomes" id="UP000823775">
    <property type="component" value="Unassembled WGS sequence"/>
</dbReference>
<sequence length="68" mass="7573">MSVLTGGRKFIAGRAKRRMRRRSGFKASGHYLVLALHRLGSAKRLCSTDRVSLCPVVYPGQHLSCDSR</sequence>
<protein>
    <submittedName>
        <fullName evidence="1">Uncharacterized protein</fullName>
    </submittedName>
</protein>
<organism evidence="1 2">
    <name type="scientific">Datura stramonium</name>
    <name type="common">Jimsonweed</name>
    <name type="synonym">Common thornapple</name>
    <dbReference type="NCBI Taxonomy" id="4076"/>
    <lineage>
        <taxon>Eukaryota</taxon>
        <taxon>Viridiplantae</taxon>
        <taxon>Streptophyta</taxon>
        <taxon>Embryophyta</taxon>
        <taxon>Tracheophyta</taxon>
        <taxon>Spermatophyta</taxon>
        <taxon>Magnoliopsida</taxon>
        <taxon>eudicotyledons</taxon>
        <taxon>Gunneridae</taxon>
        <taxon>Pentapetalae</taxon>
        <taxon>asterids</taxon>
        <taxon>lamiids</taxon>
        <taxon>Solanales</taxon>
        <taxon>Solanaceae</taxon>
        <taxon>Solanoideae</taxon>
        <taxon>Datureae</taxon>
        <taxon>Datura</taxon>
    </lineage>
</organism>
<dbReference type="EMBL" id="JACEIK010012301">
    <property type="protein sequence ID" value="MCE3216100.1"/>
    <property type="molecule type" value="Genomic_DNA"/>
</dbReference>
<proteinExistence type="predicted"/>
<gene>
    <name evidence="1" type="ORF">HAX54_004897</name>
</gene>
<accession>A0ABS8WT63</accession>
<reference evidence="1 2" key="1">
    <citation type="journal article" date="2021" name="BMC Genomics">
        <title>Datura genome reveals duplications of psychoactive alkaloid biosynthetic genes and high mutation rate following tissue culture.</title>
        <authorList>
            <person name="Rajewski A."/>
            <person name="Carter-House D."/>
            <person name="Stajich J."/>
            <person name="Litt A."/>
        </authorList>
    </citation>
    <scope>NUCLEOTIDE SEQUENCE [LARGE SCALE GENOMIC DNA]</scope>
    <source>
        <strain evidence="1">AR-01</strain>
    </source>
</reference>
<name>A0ABS8WT63_DATST</name>